<comment type="caution">
    <text evidence="2">The sequence shown here is derived from an EMBL/GenBank/DDBJ whole genome shotgun (WGS) entry which is preliminary data.</text>
</comment>
<dbReference type="GO" id="GO:0003677">
    <property type="term" value="F:DNA binding"/>
    <property type="evidence" value="ECO:0007669"/>
    <property type="project" value="InterPro"/>
</dbReference>
<name>A0A1Z9YVJ8_9GAMM</name>
<accession>A0A1Z9YVJ8</accession>
<keyword evidence="3" id="KW-1185">Reference proteome</keyword>
<dbReference type="RefSeq" id="WP_087621280.1">
    <property type="nucleotide sequence ID" value="NZ_JAKVJF010000056.1"/>
</dbReference>
<evidence type="ECO:0000313" key="2">
    <source>
        <dbReference type="EMBL" id="OUY06276.1"/>
    </source>
</evidence>
<dbReference type="Gene3D" id="1.10.260.40">
    <property type="entry name" value="lambda repressor-like DNA-binding domains"/>
    <property type="match status" value="1"/>
</dbReference>
<sequence>MIVCNLPVLLAERRMKVSDLVRATGMSKTTLHKLYNGQSTRIDFETLEKICALLKVDVGDILIYKTETDSNTKESTESPK</sequence>
<feature type="domain" description="HTH cro/C1-type" evidence="1">
    <location>
        <begin position="12"/>
        <end position="61"/>
    </location>
</feature>
<dbReference type="OrthoDB" id="9805309at2"/>
<dbReference type="Proteomes" id="UP000196536">
    <property type="component" value="Unassembled WGS sequence"/>
</dbReference>
<reference evidence="2 3" key="1">
    <citation type="submission" date="2017-05" db="EMBL/GenBank/DDBJ databases">
        <title>Acinetobacter populi ANC 5415 (= PBJ7), whole genome shotgun sequencing project.</title>
        <authorList>
            <person name="Nemec A."/>
            <person name="Radolfova-Krizova L."/>
        </authorList>
    </citation>
    <scope>NUCLEOTIDE SEQUENCE [LARGE SCALE GENOMIC DNA]</scope>
    <source>
        <strain evidence="2 3">PBJ7</strain>
    </source>
</reference>
<protein>
    <submittedName>
        <fullName evidence="2">Transcriptional regulator</fullName>
    </submittedName>
</protein>
<dbReference type="InterPro" id="IPR010982">
    <property type="entry name" value="Lambda_DNA-bd_dom_sf"/>
</dbReference>
<dbReference type="SMART" id="SM00530">
    <property type="entry name" value="HTH_XRE"/>
    <property type="match status" value="1"/>
</dbReference>
<evidence type="ECO:0000313" key="3">
    <source>
        <dbReference type="Proteomes" id="UP000196536"/>
    </source>
</evidence>
<dbReference type="EMBL" id="NEXX01000005">
    <property type="protein sequence ID" value="OUY06276.1"/>
    <property type="molecule type" value="Genomic_DNA"/>
</dbReference>
<dbReference type="PANTHER" id="PTHR37301">
    <property type="entry name" value="DNA-BINDING PROTEIN-RELATED"/>
    <property type="match status" value="1"/>
</dbReference>
<dbReference type="PANTHER" id="PTHR37301:SF1">
    <property type="entry name" value="DNA-BINDING PROTEIN"/>
    <property type="match status" value="1"/>
</dbReference>
<evidence type="ECO:0000259" key="1">
    <source>
        <dbReference type="PROSITE" id="PS50943"/>
    </source>
</evidence>
<proteinExistence type="predicted"/>
<organism evidence="2 3">
    <name type="scientific">Acinetobacter populi</name>
    <dbReference type="NCBI Taxonomy" id="1582270"/>
    <lineage>
        <taxon>Bacteria</taxon>
        <taxon>Pseudomonadati</taxon>
        <taxon>Pseudomonadota</taxon>
        <taxon>Gammaproteobacteria</taxon>
        <taxon>Moraxellales</taxon>
        <taxon>Moraxellaceae</taxon>
        <taxon>Acinetobacter</taxon>
    </lineage>
</organism>
<dbReference type="AlphaFoldDB" id="A0A1Z9YVJ8"/>
<dbReference type="InterPro" id="IPR001387">
    <property type="entry name" value="Cro/C1-type_HTH"/>
</dbReference>
<gene>
    <name evidence="2" type="ORF">CAP51_13500</name>
</gene>
<dbReference type="PROSITE" id="PS50943">
    <property type="entry name" value="HTH_CROC1"/>
    <property type="match status" value="1"/>
</dbReference>
<dbReference type="Pfam" id="PF13443">
    <property type="entry name" value="HTH_26"/>
    <property type="match status" value="1"/>
</dbReference>
<dbReference type="SUPFAM" id="SSF47413">
    <property type="entry name" value="lambda repressor-like DNA-binding domains"/>
    <property type="match status" value="1"/>
</dbReference>